<accession>A0AAE8LW51</accession>
<feature type="transmembrane region" description="Helical" evidence="1">
    <location>
        <begin position="9"/>
        <end position="31"/>
    </location>
</feature>
<dbReference type="InterPro" id="IPR030191">
    <property type="entry name" value="CodB"/>
</dbReference>
<evidence type="ECO:0000256" key="1">
    <source>
        <dbReference type="SAM" id="Phobius"/>
    </source>
</evidence>
<dbReference type="GO" id="GO:0015209">
    <property type="term" value="F:cytosine transmembrane transporter activity"/>
    <property type="evidence" value="ECO:0007669"/>
    <property type="project" value="InterPro"/>
</dbReference>
<organism evidence="2 3">
    <name type="scientific">Latilactobacillus sakei</name>
    <name type="common">Lactobacillus sakei</name>
    <dbReference type="NCBI Taxonomy" id="1599"/>
    <lineage>
        <taxon>Bacteria</taxon>
        <taxon>Bacillati</taxon>
        <taxon>Bacillota</taxon>
        <taxon>Bacilli</taxon>
        <taxon>Lactobacillales</taxon>
        <taxon>Lactobacillaceae</taxon>
        <taxon>Latilactobacillus</taxon>
    </lineage>
</organism>
<evidence type="ECO:0000313" key="2">
    <source>
        <dbReference type="EMBL" id="SPE21504.1"/>
    </source>
</evidence>
<feature type="transmembrane region" description="Helical" evidence="1">
    <location>
        <begin position="78"/>
        <end position="100"/>
    </location>
</feature>
<feature type="transmembrane region" description="Helical" evidence="1">
    <location>
        <begin position="359"/>
        <end position="382"/>
    </location>
</feature>
<dbReference type="Gene3D" id="1.10.4160.10">
    <property type="entry name" value="Hydantoin permease"/>
    <property type="match status" value="1"/>
</dbReference>
<gene>
    <name evidence="2" type="ORF">LAS9267_01388</name>
</gene>
<dbReference type="EMBL" id="OKRC01000006">
    <property type="protein sequence ID" value="SPE21504.1"/>
    <property type="molecule type" value="Genomic_DNA"/>
</dbReference>
<dbReference type="RefSeq" id="WP_105300135.1">
    <property type="nucleotide sequence ID" value="NZ_CP015487.1"/>
</dbReference>
<feature type="transmembrane region" description="Helical" evidence="1">
    <location>
        <begin position="37"/>
        <end position="57"/>
    </location>
</feature>
<evidence type="ECO:0000313" key="3">
    <source>
        <dbReference type="Proteomes" id="UP000239650"/>
    </source>
</evidence>
<feature type="transmembrane region" description="Helical" evidence="1">
    <location>
        <begin position="173"/>
        <end position="193"/>
    </location>
</feature>
<keyword evidence="1" id="KW-0472">Membrane</keyword>
<reference evidence="2 3" key="1">
    <citation type="submission" date="2018-02" db="EMBL/GenBank/DDBJ databases">
        <authorList>
            <person name="Rodrigo-Torres L."/>
            <person name="Arahal R. D."/>
            <person name="Lucena T."/>
        </authorList>
    </citation>
    <scope>NUCLEOTIDE SEQUENCE [LARGE SCALE GENOMIC DNA]</scope>
    <source>
        <strain evidence="2 3">CECT 9267</strain>
    </source>
</reference>
<feature type="transmembrane region" description="Helical" evidence="1">
    <location>
        <begin position="246"/>
        <end position="264"/>
    </location>
</feature>
<feature type="transmembrane region" description="Helical" evidence="1">
    <location>
        <begin position="336"/>
        <end position="353"/>
    </location>
</feature>
<protein>
    <recommendedName>
        <fullName evidence="4">Hydroxymethylpyrimidine transporter CytX</fullName>
    </recommendedName>
</protein>
<feature type="transmembrane region" description="Helical" evidence="1">
    <location>
        <begin position="112"/>
        <end position="131"/>
    </location>
</feature>
<proteinExistence type="predicted"/>
<feature type="transmembrane region" description="Helical" evidence="1">
    <location>
        <begin position="285"/>
        <end position="304"/>
    </location>
</feature>
<dbReference type="AlphaFoldDB" id="A0AAE8LW51"/>
<feature type="transmembrane region" description="Helical" evidence="1">
    <location>
        <begin position="310"/>
        <end position="329"/>
    </location>
</feature>
<feature type="transmembrane region" description="Helical" evidence="1">
    <location>
        <begin position="214"/>
        <end position="234"/>
    </location>
</feature>
<dbReference type="Proteomes" id="UP000239650">
    <property type="component" value="Unassembled WGS sequence"/>
</dbReference>
<evidence type="ECO:0008006" key="4">
    <source>
        <dbReference type="Google" id="ProtNLM"/>
    </source>
</evidence>
<dbReference type="PANTHER" id="PTHR30569:SF0">
    <property type="entry name" value="CYTOSINE PERMEASE"/>
    <property type="match status" value="1"/>
</dbReference>
<feature type="transmembrane region" description="Helical" evidence="1">
    <location>
        <begin position="143"/>
        <end position="161"/>
    </location>
</feature>
<keyword evidence="1" id="KW-1133">Transmembrane helix</keyword>
<sequence>MKVNHNQFLLWFGAAISIAEIITGTLIAPLGLVKGSLAIIIGHLIGAFLLLLPASFLGGTRHQNAIELTAPIYGKIGFILFAILNVIQLIGWTGIMIANAAQAMQQLKLTHLSYLMNAIIVAGLIIFWLAIKTQFFFKLNNSIVLLLVVACLGLFWQLSQFAGHATHLSANPLSFGAAIELSIAMALSWLPLIADYTKDSKKPLALSLWSTSGYFLGSLMMFFLGFLTVITTGYTDFNQFLATSRFGFLILFIIIFSTITTTFLDAYSAGVNLKNLFPKIRYSENGLGIVVTLIGLGLIANQQLFKYELFLTLISAAFTPLYTIVFFNYFYRRLPIAVNFSGWLLGAIAYYGLQRFDFPLGTTIFLMICLWLILCCIAQVVGHRKTSH</sequence>
<dbReference type="GO" id="GO:0005886">
    <property type="term" value="C:plasma membrane"/>
    <property type="evidence" value="ECO:0007669"/>
    <property type="project" value="TreeGrafter"/>
</dbReference>
<name>A0AAE8LW51_LATSK</name>
<comment type="caution">
    <text evidence="2">The sequence shown here is derived from an EMBL/GenBank/DDBJ whole genome shotgun (WGS) entry which is preliminary data.</text>
</comment>
<keyword evidence="1" id="KW-0812">Transmembrane</keyword>
<dbReference type="PANTHER" id="PTHR30569">
    <property type="entry name" value="CYTOSINE TRANSPORTER CODB"/>
    <property type="match status" value="1"/>
</dbReference>